<dbReference type="Gene3D" id="3.40.50.720">
    <property type="entry name" value="NAD(P)-binding Rossmann-like Domain"/>
    <property type="match status" value="1"/>
</dbReference>
<dbReference type="Proteomes" id="UP000261660">
    <property type="component" value="Unplaced"/>
</dbReference>
<dbReference type="GO" id="GO:0016849">
    <property type="term" value="F:phosphorus-oxygen lyase activity"/>
    <property type="evidence" value="ECO:0007669"/>
    <property type="project" value="TreeGrafter"/>
</dbReference>
<keyword evidence="7" id="KW-0812">Transmembrane</keyword>
<dbReference type="PANTHER" id="PTHR10912">
    <property type="entry name" value="ADP-RIBOSYL CYCLASE"/>
    <property type="match status" value="1"/>
</dbReference>
<dbReference type="GO" id="GO:0005886">
    <property type="term" value="C:plasma membrane"/>
    <property type="evidence" value="ECO:0007669"/>
    <property type="project" value="TreeGrafter"/>
</dbReference>
<proteinExistence type="inferred from homology"/>
<dbReference type="AlphaFoldDB" id="A0A3Q3EVZ0"/>
<dbReference type="PANTHER" id="PTHR10912:SF9">
    <property type="entry name" value="ADP-RIBOSYL CYCLASE_CYCLIC ADP-RIBOSE HYDROLASE"/>
    <property type="match status" value="1"/>
</dbReference>
<keyword evidence="6" id="KW-1015">Disulfide bond</keyword>
<evidence type="ECO:0000256" key="7">
    <source>
        <dbReference type="SAM" id="Phobius"/>
    </source>
</evidence>
<evidence type="ECO:0000256" key="5">
    <source>
        <dbReference type="ARBA" id="ARBA00023027"/>
    </source>
</evidence>
<comment type="similarity">
    <text evidence="1">Belongs to the ADP-ribosyl cyclase family.</text>
</comment>
<dbReference type="InterPro" id="IPR003193">
    <property type="entry name" value="ADP-ribosyl_cyclase"/>
</dbReference>
<keyword evidence="7" id="KW-1133">Transmembrane helix</keyword>
<reference evidence="8" key="1">
    <citation type="submission" date="2025-08" db="UniProtKB">
        <authorList>
            <consortium name="Ensembl"/>
        </authorList>
    </citation>
    <scope>IDENTIFICATION</scope>
</reference>
<dbReference type="STRING" id="56723.ENSLBEP00000011539"/>
<dbReference type="GO" id="GO:0030890">
    <property type="term" value="P:positive regulation of B cell proliferation"/>
    <property type="evidence" value="ECO:0007669"/>
    <property type="project" value="TreeGrafter"/>
</dbReference>
<evidence type="ECO:0000313" key="9">
    <source>
        <dbReference type="Proteomes" id="UP000261660"/>
    </source>
</evidence>
<evidence type="ECO:0000256" key="3">
    <source>
        <dbReference type="ARBA" id="ARBA00022679"/>
    </source>
</evidence>
<dbReference type="Ensembl" id="ENSLBET00000012132.1">
    <property type="protein sequence ID" value="ENSLBEP00000011539.1"/>
    <property type="gene ID" value="ENSLBEG00000008891.1"/>
</dbReference>
<name>A0A3Q3EVZ0_9LABR</name>
<evidence type="ECO:0000313" key="8">
    <source>
        <dbReference type="Ensembl" id="ENSLBEP00000011539.1"/>
    </source>
</evidence>
<evidence type="ECO:0000256" key="1">
    <source>
        <dbReference type="ARBA" id="ARBA00005406"/>
    </source>
</evidence>
<keyword evidence="3" id="KW-0808">Transferase</keyword>
<keyword evidence="4" id="KW-0378">Hydrolase</keyword>
<keyword evidence="9" id="KW-1185">Reference proteome</keyword>
<evidence type="ECO:0000256" key="4">
    <source>
        <dbReference type="ARBA" id="ARBA00022801"/>
    </source>
</evidence>
<dbReference type="GO" id="GO:0016740">
    <property type="term" value="F:transferase activity"/>
    <property type="evidence" value="ECO:0007669"/>
    <property type="project" value="UniProtKB-KW"/>
</dbReference>
<dbReference type="SUPFAM" id="SSF52309">
    <property type="entry name" value="N-(deoxy)ribosyltransferase-like"/>
    <property type="match status" value="1"/>
</dbReference>
<sequence length="232" mass="26613">MVSRKVLSIDGAITFVVVVVVLVPSVLLIPEKFEDTFMRKCSEFKEKKEICEKAWVIFEKAYVGKDPDTVTPDKYNDLFDEFPFKYPCEKSLLWSKTGHLLKLVEKGKCYVPIVHTMLGYVLDGLIWCGKKNSPKTFTDDTCVATDINPFISFWTTASIRYTQHACKEVKVLLNGDVTDPYDIDSFLSNSEVPYLEHPRVTKLAVILAVEKEGYDFIFISYGRLLPHRFETK</sequence>
<keyword evidence="5" id="KW-0520">NAD</keyword>
<feature type="transmembrane region" description="Helical" evidence="7">
    <location>
        <begin position="12"/>
        <end position="30"/>
    </location>
</feature>
<protein>
    <recommendedName>
        <fullName evidence="2">ADP-ribosyl cyclase/cyclic ADP-ribose hydrolase</fullName>
        <ecNumber evidence="2">3.2.2.6</ecNumber>
    </recommendedName>
</protein>
<keyword evidence="7" id="KW-0472">Membrane</keyword>
<reference evidence="8" key="2">
    <citation type="submission" date="2025-09" db="UniProtKB">
        <authorList>
            <consortium name="Ensembl"/>
        </authorList>
    </citation>
    <scope>IDENTIFICATION</scope>
</reference>
<organism evidence="8 9">
    <name type="scientific">Labrus bergylta</name>
    <name type="common">ballan wrasse</name>
    <dbReference type="NCBI Taxonomy" id="56723"/>
    <lineage>
        <taxon>Eukaryota</taxon>
        <taxon>Metazoa</taxon>
        <taxon>Chordata</taxon>
        <taxon>Craniata</taxon>
        <taxon>Vertebrata</taxon>
        <taxon>Euteleostomi</taxon>
        <taxon>Actinopterygii</taxon>
        <taxon>Neopterygii</taxon>
        <taxon>Teleostei</taxon>
        <taxon>Neoteleostei</taxon>
        <taxon>Acanthomorphata</taxon>
        <taxon>Eupercaria</taxon>
        <taxon>Labriformes</taxon>
        <taxon>Labridae</taxon>
        <taxon>Labrus</taxon>
    </lineage>
</organism>
<dbReference type="GO" id="GO:0061809">
    <property type="term" value="F:NAD+ nucleosidase activity, cyclic ADP-ribose generating"/>
    <property type="evidence" value="ECO:0007669"/>
    <property type="project" value="UniProtKB-EC"/>
</dbReference>
<dbReference type="InParanoid" id="A0A3Q3EVZ0"/>
<dbReference type="EC" id="3.2.2.6" evidence="2"/>
<evidence type="ECO:0000256" key="6">
    <source>
        <dbReference type="ARBA" id="ARBA00023157"/>
    </source>
</evidence>
<dbReference type="Gene3D" id="1.20.82.10">
    <property type="entry name" value="ADP Ribosyl Cyclase, Chain A, domain 1"/>
    <property type="match status" value="1"/>
</dbReference>
<accession>A0A3Q3EVZ0</accession>
<dbReference type="GeneTree" id="ENSGT00390000017291"/>
<dbReference type="Pfam" id="PF02267">
    <property type="entry name" value="Rib_hydrolayse"/>
    <property type="match status" value="1"/>
</dbReference>
<evidence type="ECO:0000256" key="2">
    <source>
        <dbReference type="ARBA" id="ARBA00011982"/>
    </source>
</evidence>